<dbReference type="Gene3D" id="3.10.105.10">
    <property type="entry name" value="Dipeptide-binding Protein, Domain 3"/>
    <property type="match status" value="1"/>
</dbReference>
<feature type="region of interest" description="Disordered" evidence="1">
    <location>
        <begin position="389"/>
        <end position="409"/>
    </location>
</feature>
<proteinExistence type="predicted"/>
<sequence length="581" mass="60438">MRRRALVTTLAVIALLAGVVVGCAPDGNRVRPGSSLTVATAVPVTSLNPLVQGQDTAADRDLSALTSGSFWQREADGTRSANERFGTVRVLSGDPLTVRYTLDGSAKWSDGAAVDAADLLLVWAARTTHRTDPAGQTHWDAGAGDGQGLDLVSQVPRIGDGGRSLTLVYDTPYADWQVAFDAPPVAAHVLVELAYPGRYEAAAAAKTAFTDAVEAGDLDWLAPVSRAFREDFRLDGDLPDAARVTAGAYDIARIADDGATIDLVAVDRPSAARIERVRVHAIPDPAERVAAVAGGAADLAAAAADEDLVHAAATADGSRVAPGEAYDHLDLQTAGGGAFDPASYGGDAERAHRARAAFLATVPREEMLRELIHPLLADEALQQGMIEAAGPGPAASPSSTPGGAATESTDAAGLTVRVLYPAGDARRAAEFALMSQSASRAGVSLVDVSSPDWERVLREQPDAYDAALFAWSPEPAATVAAATVFHTAAAQNVYGWSDESVDALVVDASSALDATQRDQLLSQLDEAVSGEAWALPLFTVPQLTVWSHALEAPPAEVSADRILSLFAMWQPSPDPPTPSGE</sequence>
<dbReference type="InterPro" id="IPR000914">
    <property type="entry name" value="SBP_5_dom"/>
</dbReference>
<dbReference type="PANTHER" id="PTHR30290">
    <property type="entry name" value="PERIPLASMIC BINDING COMPONENT OF ABC TRANSPORTER"/>
    <property type="match status" value="1"/>
</dbReference>
<reference evidence="3 4" key="1">
    <citation type="journal article" date="2019" name="Int. J. Syst. Evol. Microbiol.">
        <title>The Global Catalogue of Microorganisms (GCM) 10K type strain sequencing project: providing services to taxonomists for standard genome sequencing and annotation.</title>
        <authorList>
            <consortium name="The Broad Institute Genomics Platform"/>
            <consortium name="The Broad Institute Genome Sequencing Center for Infectious Disease"/>
            <person name="Wu L."/>
            <person name="Ma J."/>
        </authorList>
    </citation>
    <scope>NUCLEOTIDE SEQUENCE [LARGE SCALE GENOMIC DNA]</scope>
    <source>
        <strain evidence="3 4">JCM 16365</strain>
    </source>
</reference>
<feature type="compositionally biased region" description="Low complexity" evidence="1">
    <location>
        <begin position="389"/>
        <end position="406"/>
    </location>
</feature>
<protein>
    <submittedName>
        <fullName evidence="3">ABC transporter family substrate-binding protein</fullName>
    </submittedName>
</protein>
<dbReference type="PROSITE" id="PS51257">
    <property type="entry name" value="PROKAR_LIPOPROTEIN"/>
    <property type="match status" value="1"/>
</dbReference>
<organism evidence="3 4">
    <name type="scientific">Microbacterium binotii</name>
    <dbReference type="NCBI Taxonomy" id="462710"/>
    <lineage>
        <taxon>Bacteria</taxon>
        <taxon>Bacillati</taxon>
        <taxon>Actinomycetota</taxon>
        <taxon>Actinomycetes</taxon>
        <taxon>Micrococcales</taxon>
        <taxon>Microbacteriaceae</taxon>
        <taxon>Microbacterium</taxon>
    </lineage>
</organism>
<evidence type="ECO:0000313" key="4">
    <source>
        <dbReference type="Proteomes" id="UP001500274"/>
    </source>
</evidence>
<dbReference type="SUPFAM" id="SSF53850">
    <property type="entry name" value="Periplasmic binding protein-like II"/>
    <property type="match status" value="1"/>
</dbReference>
<dbReference type="PANTHER" id="PTHR30290:SF65">
    <property type="entry name" value="MONOACYL PHOSPHATIDYLINOSITOL TETRAMANNOSIDE-BINDING PROTEIN LPQW-RELATED"/>
    <property type="match status" value="1"/>
</dbReference>
<dbReference type="Pfam" id="PF00496">
    <property type="entry name" value="SBP_bac_5"/>
    <property type="match status" value="1"/>
</dbReference>
<evidence type="ECO:0000256" key="1">
    <source>
        <dbReference type="SAM" id="MobiDB-lite"/>
    </source>
</evidence>
<dbReference type="Gene3D" id="3.40.190.10">
    <property type="entry name" value="Periplasmic binding protein-like II"/>
    <property type="match status" value="1"/>
</dbReference>
<dbReference type="RefSeq" id="WP_344230318.1">
    <property type="nucleotide sequence ID" value="NZ_BAAARI010000017.1"/>
</dbReference>
<accession>A0ABN3PHR9</accession>
<evidence type="ECO:0000259" key="2">
    <source>
        <dbReference type="Pfam" id="PF00496"/>
    </source>
</evidence>
<dbReference type="Proteomes" id="UP001500274">
    <property type="component" value="Unassembled WGS sequence"/>
</dbReference>
<gene>
    <name evidence="3" type="ORF">GCM10009862_26900</name>
</gene>
<comment type="caution">
    <text evidence="3">The sequence shown here is derived from an EMBL/GenBank/DDBJ whole genome shotgun (WGS) entry which is preliminary data.</text>
</comment>
<evidence type="ECO:0000313" key="3">
    <source>
        <dbReference type="EMBL" id="GAA2586460.1"/>
    </source>
</evidence>
<dbReference type="InterPro" id="IPR039424">
    <property type="entry name" value="SBP_5"/>
</dbReference>
<name>A0ABN3PHR9_9MICO</name>
<feature type="domain" description="Solute-binding protein family 5" evidence="2">
    <location>
        <begin position="92"/>
        <end position="478"/>
    </location>
</feature>
<dbReference type="Gene3D" id="3.90.76.10">
    <property type="entry name" value="Dipeptide-binding Protein, Domain 1"/>
    <property type="match status" value="1"/>
</dbReference>
<dbReference type="EMBL" id="BAAARI010000017">
    <property type="protein sequence ID" value="GAA2586460.1"/>
    <property type="molecule type" value="Genomic_DNA"/>
</dbReference>
<keyword evidence="4" id="KW-1185">Reference proteome</keyword>